<organism evidence="2 3">
    <name type="scientific">Stenotrophomonas oahuensis</name>
    <dbReference type="NCBI Taxonomy" id="3003271"/>
    <lineage>
        <taxon>Bacteria</taxon>
        <taxon>Pseudomonadati</taxon>
        <taxon>Pseudomonadota</taxon>
        <taxon>Gammaproteobacteria</taxon>
        <taxon>Lysobacterales</taxon>
        <taxon>Lysobacteraceae</taxon>
        <taxon>Stenotrophomonas</taxon>
    </lineage>
</organism>
<dbReference type="InterPro" id="IPR004860">
    <property type="entry name" value="LAGLIDADG_dom"/>
</dbReference>
<reference evidence="2 3" key="1">
    <citation type="submission" date="2022-12" db="EMBL/GenBank/DDBJ databases">
        <title>Two new species, Stenotrophomonas aracearum and Stenotrophomonas oahuensis, isolated from Anthurium (Araceae family) in Hawaii.</title>
        <authorList>
            <person name="Chunag S.C."/>
            <person name="Dobhal S."/>
            <person name="Alvarez A."/>
            <person name="Arif M."/>
        </authorList>
    </citation>
    <scope>NUCLEOTIDE SEQUENCE [LARGE SCALE GENOMIC DNA]</scope>
    <source>
        <strain evidence="2 3">A5586</strain>
    </source>
</reference>
<evidence type="ECO:0000313" key="2">
    <source>
        <dbReference type="EMBL" id="WNH52448.1"/>
    </source>
</evidence>
<keyword evidence="2" id="KW-0540">Nuclease</keyword>
<dbReference type="Proteomes" id="UP001302072">
    <property type="component" value="Chromosome"/>
</dbReference>
<accession>A0ABY9YQF7</accession>
<dbReference type="InterPro" id="IPR027434">
    <property type="entry name" value="Homing_endonucl"/>
</dbReference>
<evidence type="ECO:0000259" key="1">
    <source>
        <dbReference type="Pfam" id="PF14528"/>
    </source>
</evidence>
<dbReference type="Pfam" id="PF14528">
    <property type="entry name" value="LAGLIDADG_3"/>
    <property type="match status" value="1"/>
</dbReference>
<dbReference type="Gene3D" id="3.10.28.10">
    <property type="entry name" value="Homing endonucleases"/>
    <property type="match status" value="1"/>
</dbReference>
<dbReference type="RefSeq" id="WP_252744626.1">
    <property type="nucleotide sequence ID" value="NZ_CP115541.1"/>
</dbReference>
<keyword evidence="2" id="KW-0255">Endonuclease</keyword>
<gene>
    <name evidence="2" type="ORF">PDM29_19350</name>
</gene>
<sequence>MTEKELAYLAGFFDGEGSIGTAGGSLCVRITNTYKPTLERYQAAFGGAIDVHNTGDEKTRLSWVWRVYGAKAQTVLEAIEPFLVEKGPQAYLGIHFRELPKGSARTRVQEALGLLKRTTHHR</sequence>
<keyword evidence="3" id="KW-1185">Reference proteome</keyword>
<proteinExistence type="predicted"/>
<protein>
    <submittedName>
        <fullName evidence="2">LAGLIDADG family homing endonuclease</fullName>
    </submittedName>
</protein>
<feature type="domain" description="Homing endonuclease LAGLIDADG" evidence="1">
    <location>
        <begin position="3"/>
        <end position="78"/>
    </location>
</feature>
<dbReference type="EMBL" id="CP115541">
    <property type="protein sequence ID" value="WNH52448.1"/>
    <property type="molecule type" value="Genomic_DNA"/>
</dbReference>
<evidence type="ECO:0000313" key="3">
    <source>
        <dbReference type="Proteomes" id="UP001302072"/>
    </source>
</evidence>
<name>A0ABY9YQF7_9GAMM</name>
<dbReference type="GO" id="GO:0004519">
    <property type="term" value="F:endonuclease activity"/>
    <property type="evidence" value="ECO:0007669"/>
    <property type="project" value="UniProtKB-KW"/>
</dbReference>
<dbReference type="SUPFAM" id="SSF55608">
    <property type="entry name" value="Homing endonucleases"/>
    <property type="match status" value="1"/>
</dbReference>
<keyword evidence="2" id="KW-0378">Hydrolase</keyword>